<feature type="domain" description="6-phosphofructo-2-kinase" evidence="3">
    <location>
        <begin position="2"/>
        <end position="125"/>
    </location>
</feature>
<gene>
    <name evidence="4" type="ORF">L873DRAFT_1797599</name>
</gene>
<protein>
    <submittedName>
        <fullName evidence="4">6PF2K-domain-containing protein</fullName>
    </submittedName>
</protein>
<evidence type="ECO:0000313" key="5">
    <source>
        <dbReference type="Proteomes" id="UP000276215"/>
    </source>
</evidence>
<dbReference type="InterPro" id="IPR027417">
    <property type="entry name" value="P-loop_NTPase"/>
</dbReference>
<keyword evidence="1" id="KW-0547">Nucleotide-binding</keyword>
<dbReference type="Proteomes" id="UP000276215">
    <property type="component" value="Unassembled WGS sequence"/>
</dbReference>
<dbReference type="InterPro" id="IPR029033">
    <property type="entry name" value="His_PPase_superfam"/>
</dbReference>
<organism evidence="4 5">
    <name type="scientific">Choiromyces venosus 120613-1</name>
    <dbReference type="NCBI Taxonomy" id="1336337"/>
    <lineage>
        <taxon>Eukaryota</taxon>
        <taxon>Fungi</taxon>
        <taxon>Dikarya</taxon>
        <taxon>Ascomycota</taxon>
        <taxon>Pezizomycotina</taxon>
        <taxon>Pezizomycetes</taxon>
        <taxon>Pezizales</taxon>
        <taxon>Tuberaceae</taxon>
        <taxon>Choiromyces</taxon>
    </lineage>
</organism>
<dbReference type="InterPro" id="IPR013079">
    <property type="entry name" value="6Phosfructo_kin"/>
</dbReference>
<accession>A0A3N4K901</accession>
<dbReference type="GO" id="GO:0003873">
    <property type="term" value="F:6-phosphofructo-2-kinase activity"/>
    <property type="evidence" value="ECO:0007669"/>
    <property type="project" value="InterPro"/>
</dbReference>
<dbReference type="OrthoDB" id="267323at2759"/>
<dbReference type="SUPFAM" id="SSF52540">
    <property type="entry name" value="P-loop containing nucleoside triphosphate hydrolases"/>
    <property type="match status" value="1"/>
</dbReference>
<dbReference type="Gene3D" id="3.40.50.1240">
    <property type="entry name" value="Phosphoglycerate mutase-like"/>
    <property type="match status" value="1"/>
</dbReference>
<evidence type="ECO:0000256" key="1">
    <source>
        <dbReference type="ARBA" id="ARBA00022741"/>
    </source>
</evidence>
<name>A0A3N4K901_9PEZI</name>
<dbReference type="EMBL" id="ML120352">
    <property type="protein sequence ID" value="RPB05829.1"/>
    <property type="molecule type" value="Genomic_DNA"/>
</dbReference>
<dbReference type="Pfam" id="PF01591">
    <property type="entry name" value="6PF2K"/>
    <property type="match status" value="1"/>
</dbReference>
<dbReference type="GO" id="GO:0005829">
    <property type="term" value="C:cytosol"/>
    <property type="evidence" value="ECO:0007669"/>
    <property type="project" value="TreeGrafter"/>
</dbReference>
<evidence type="ECO:0000256" key="2">
    <source>
        <dbReference type="ARBA" id="ARBA00022840"/>
    </source>
</evidence>
<dbReference type="InterPro" id="IPR013078">
    <property type="entry name" value="His_Pase_superF_clade-1"/>
</dbReference>
<evidence type="ECO:0000313" key="4">
    <source>
        <dbReference type="EMBL" id="RPB05829.1"/>
    </source>
</evidence>
<dbReference type="PANTHER" id="PTHR10606:SF39">
    <property type="entry name" value="6-PHOSPHOFRUCTO-2-KINASE_FRUCTOSE-2,6-BISPHOSPHATASE YLR345W-RELATED"/>
    <property type="match status" value="1"/>
</dbReference>
<keyword evidence="5" id="KW-1185">Reference proteome</keyword>
<dbReference type="STRING" id="1336337.A0A3N4K901"/>
<dbReference type="CDD" id="cd07067">
    <property type="entry name" value="HP_PGM_like"/>
    <property type="match status" value="1"/>
</dbReference>
<dbReference type="GO" id="GO:0005524">
    <property type="term" value="F:ATP binding"/>
    <property type="evidence" value="ECO:0007669"/>
    <property type="project" value="UniProtKB-KW"/>
</dbReference>
<dbReference type="InterPro" id="IPR003094">
    <property type="entry name" value="6Pfruct_kin"/>
</dbReference>
<reference evidence="4 5" key="1">
    <citation type="journal article" date="2018" name="Nat. Ecol. Evol.">
        <title>Pezizomycetes genomes reveal the molecular basis of ectomycorrhizal truffle lifestyle.</title>
        <authorList>
            <person name="Murat C."/>
            <person name="Payen T."/>
            <person name="Noel B."/>
            <person name="Kuo A."/>
            <person name="Morin E."/>
            <person name="Chen J."/>
            <person name="Kohler A."/>
            <person name="Krizsan K."/>
            <person name="Balestrini R."/>
            <person name="Da Silva C."/>
            <person name="Montanini B."/>
            <person name="Hainaut M."/>
            <person name="Levati E."/>
            <person name="Barry K.W."/>
            <person name="Belfiori B."/>
            <person name="Cichocki N."/>
            <person name="Clum A."/>
            <person name="Dockter R.B."/>
            <person name="Fauchery L."/>
            <person name="Guy J."/>
            <person name="Iotti M."/>
            <person name="Le Tacon F."/>
            <person name="Lindquist E.A."/>
            <person name="Lipzen A."/>
            <person name="Malagnac F."/>
            <person name="Mello A."/>
            <person name="Molinier V."/>
            <person name="Miyauchi S."/>
            <person name="Poulain J."/>
            <person name="Riccioni C."/>
            <person name="Rubini A."/>
            <person name="Sitrit Y."/>
            <person name="Splivallo R."/>
            <person name="Traeger S."/>
            <person name="Wang M."/>
            <person name="Zifcakova L."/>
            <person name="Wipf D."/>
            <person name="Zambonelli A."/>
            <person name="Paolocci F."/>
            <person name="Nowrousian M."/>
            <person name="Ottonello S."/>
            <person name="Baldrian P."/>
            <person name="Spatafora J.W."/>
            <person name="Henrissat B."/>
            <person name="Nagy L.G."/>
            <person name="Aury J.M."/>
            <person name="Wincker P."/>
            <person name="Grigoriev I.V."/>
            <person name="Bonfante P."/>
            <person name="Martin F.M."/>
        </authorList>
    </citation>
    <scope>NUCLEOTIDE SEQUENCE [LARGE SCALE GENOMIC DNA]</scope>
    <source>
        <strain evidence="4 5">120613-1</strain>
    </source>
</reference>
<dbReference type="FunFam" id="3.40.50.1240:FF:000031">
    <property type="entry name" value="6-phosphofructo-2-kinase/fructose-2, 6-bisphosphatase"/>
    <property type="match status" value="1"/>
</dbReference>
<dbReference type="GO" id="GO:0006000">
    <property type="term" value="P:fructose metabolic process"/>
    <property type="evidence" value="ECO:0007669"/>
    <property type="project" value="InterPro"/>
</dbReference>
<dbReference type="PIRSF" id="PIRSF000709">
    <property type="entry name" value="6PFK_2-Ptase"/>
    <property type="match status" value="1"/>
</dbReference>
<dbReference type="SUPFAM" id="SSF53254">
    <property type="entry name" value="Phosphoglycerate mutase-like"/>
    <property type="match status" value="1"/>
</dbReference>
<dbReference type="Pfam" id="PF00300">
    <property type="entry name" value="His_Phos_1"/>
    <property type="match status" value="1"/>
</dbReference>
<sequence>MGQVAIYDAVNPTAEGRKQLSKEFLKHEIQTIFIESYVDDPKIIEQNVRSVKISSPDYQGWNPNDAVQDYIRRMGAKIPHFETMDEHELNYIKMINAGERIIVNNCRFGYLPNRIVFYLMNLHIKSRQTYFARTGVSTEEDSYKADGSLSDEGESYSQRLCNALIEHRKKEREEFIRQGGSDEELKPLTVWTSTRRRTVQTAAYLQEKGFKVKQRPQMSQLNPGDSEKMTEEEVKSHYPADWDKHQLDPYHHRFPRGESYHDLAVRMEPIILELEREKNDLLIIAHESVLRVLYGYLMACSTSDIPTLKFPRNEIVEVSSYPTYSQGLKLTPQDSS</sequence>
<dbReference type="PANTHER" id="PTHR10606">
    <property type="entry name" value="6-PHOSPHOFRUCTO-2-KINASE/FRUCTOSE-2,6-BISPHOSPHATASE"/>
    <property type="match status" value="1"/>
</dbReference>
<dbReference type="GO" id="GO:0004331">
    <property type="term" value="F:fructose-2,6-bisphosphate 2-phosphatase activity"/>
    <property type="evidence" value="ECO:0007669"/>
    <property type="project" value="TreeGrafter"/>
</dbReference>
<dbReference type="AlphaFoldDB" id="A0A3N4K901"/>
<dbReference type="Gene3D" id="3.40.50.300">
    <property type="entry name" value="P-loop containing nucleotide triphosphate hydrolases"/>
    <property type="match status" value="1"/>
</dbReference>
<dbReference type="GO" id="GO:0006003">
    <property type="term" value="P:fructose 2,6-bisphosphate metabolic process"/>
    <property type="evidence" value="ECO:0007669"/>
    <property type="project" value="InterPro"/>
</dbReference>
<proteinExistence type="predicted"/>
<evidence type="ECO:0000259" key="3">
    <source>
        <dbReference type="Pfam" id="PF01591"/>
    </source>
</evidence>
<dbReference type="PRINTS" id="PR00991">
    <property type="entry name" value="6PFRUCTKNASE"/>
</dbReference>
<keyword evidence="2" id="KW-0067">ATP-binding</keyword>